<dbReference type="EMBL" id="JAPFQP010000002">
    <property type="protein sequence ID" value="MCX2719759.1"/>
    <property type="molecule type" value="Genomic_DNA"/>
</dbReference>
<evidence type="ECO:0008006" key="4">
    <source>
        <dbReference type="Google" id="ProtNLM"/>
    </source>
</evidence>
<dbReference type="AlphaFoldDB" id="A0AAE3SNL4"/>
<sequence length="168" mass="20081">MNYELIINTIASLGVILSVFFLAYQIKKNTTAVKANYSDSLNTTNMEYLRQLIENPGLGELMERAVDSWEDMDEDDKRTANFMFIQLFRHWENMYYQHKLSVLDKQLWSSHLNTMTGYFHHKGTQEWWIHRRMAFAEDFRDFLEKIEKPENIYPTIKDLTNQPSVNKK</sequence>
<reference evidence="2" key="1">
    <citation type="submission" date="2022-11" db="EMBL/GenBank/DDBJ databases">
        <title>The characterization of three novel Bacteroidetes species and genomic analysis of their roles in tidal elemental geochemical cycles.</title>
        <authorList>
            <person name="Ma K.-J."/>
        </authorList>
    </citation>
    <scope>NUCLEOTIDE SEQUENCE</scope>
    <source>
        <strain evidence="2">M415</strain>
    </source>
</reference>
<accession>A0AAE3SNL4</accession>
<keyword evidence="1" id="KW-0472">Membrane</keyword>
<evidence type="ECO:0000313" key="2">
    <source>
        <dbReference type="EMBL" id="MCX2719759.1"/>
    </source>
</evidence>
<feature type="transmembrane region" description="Helical" evidence="1">
    <location>
        <begin position="6"/>
        <end position="24"/>
    </location>
</feature>
<evidence type="ECO:0000313" key="3">
    <source>
        <dbReference type="Proteomes" id="UP001207116"/>
    </source>
</evidence>
<keyword evidence="3" id="KW-1185">Reference proteome</keyword>
<protein>
    <recommendedName>
        <fullName evidence="4">DUF4760 domain-containing protein</fullName>
    </recommendedName>
</protein>
<comment type="caution">
    <text evidence="2">The sequence shown here is derived from an EMBL/GenBank/DDBJ whole genome shotgun (WGS) entry which is preliminary data.</text>
</comment>
<keyword evidence="1" id="KW-0812">Transmembrane</keyword>
<proteinExistence type="predicted"/>
<dbReference type="RefSeq" id="WP_266012729.1">
    <property type="nucleotide sequence ID" value="NZ_JAPFQP010000002.1"/>
</dbReference>
<keyword evidence="1" id="KW-1133">Transmembrane helix</keyword>
<gene>
    <name evidence="2" type="ORF">OO016_09100</name>
</gene>
<dbReference type="Proteomes" id="UP001207116">
    <property type="component" value="Unassembled WGS sequence"/>
</dbReference>
<organism evidence="2 3">
    <name type="scientific">Lentiprolixibacter aurantiacus</name>
    <dbReference type="NCBI Taxonomy" id="2993939"/>
    <lineage>
        <taxon>Bacteria</taxon>
        <taxon>Pseudomonadati</taxon>
        <taxon>Bacteroidota</taxon>
        <taxon>Flavobacteriia</taxon>
        <taxon>Flavobacteriales</taxon>
        <taxon>Flavobacteriaceae</taxon>
        <taxon>Lentiprolixibacter</taxon>
    </lineage>
</organism>
<name>A0AAE3SNL4_9FLAO</name>
<evidence type="ECO:0000256" key="1">
    <source>
        <dbReference type="SAM" id="Phobius"/>
    </source>
</evidence>